<dbReference type="RefSeq" id="WP_344005830.1">
    <property type="nucleotide sequence ID" value="NZ_BAAAGU010000059.1"/>
</dbReference>
<gene>
    <name evidence="2" type="ORF">GCM10009535_49490</name>
</gene>
<name>A0ABN1HRC1_9ACTN</name>
<feature type="region of interest" description="Disordered" evidence="1">
    <location>
        <begin position="1"/>
        <end position="29"/>
    </location>
</feature>
<evidence type="ECO:0000256" key="1">
    <source>
        <dbReference type="SAM" id="MobiDB-lite"/>
    </source>
</evidence>
<evidence type="ECO:0000313" key="2">
    <source>
        <dbReference type="EMBL" id="GAA0663912.1"/>
    </source>
</evidence>
<dbReference type="Proteomes" id="UP001500724">
    <property type="component" value="Unassembled WGS sequence"/>
</dbReference>
<feature type="region of interest" description="Disordered" evidence="1">
    <location>
        <begin position="122"/>
        <end position="160"/>
    </location>
</feature>
<dbReference type="EMBL" id="BAAAGU010000059">
    <property type="protein sequence ID" value="GAA0663912.1"/>
    <property type="molecule type" value="Genomic_DNA"/>
</dbReference>
<proteinExistence type="predicted"/>
<accession>A0ABN1HRC1</accession>
<reference evidence="2 3" key="1">
    <citation type="journal article" date="2019" name="Int. J. Syst. Evol. Microbiol.">
        <title>The Global Catalogue of Microorganisms (GCM) 10K type strain sequencing project: providing services to taxonomists for standard genome sequencing and annotation.</title>
        <authorList>
            <consortium name="The Broad Institute Genomics Platform"/>
            <consortium name="The Broad Institute Genome Sequencing Center for Infectious Disease"/>
            <person name="Wu L."/>
            <person name="Ma J."/>
        </authorList>
    </citation>
    <scope>NUCLEOTIDE SEQUENCE [LARGE SCALE GENOMIC DNA]</scope>
    <source>
        <strain evidence="2 3">JCM 10367</strain>
    </source>
</reference>
<sequence>MPVSDAIPELPTGRQDQKPEPTPGPAMSAVAEPGCAGLVTIGLDAARALFCTAEASGSGRPGTDEILDQWLDSGFDVAFYRSSDRPLQARAVSQGENVPGSLISSRIGKARLESVCLNPHRRAPVRPREPDAVSAEGEEADGTDARTGAGMPGIRRGDEEDKRRYAKVEYQEDTGCVLTVVDDFAEGTGKESAYHLGGDITAYTEGDWFETLTTLTELAQARPEREGWAPDGPWQIQWRCSSCDVTDPPYEILEVFEQYGFDPDEITQHYVSIYSRGSNGYYTVEFSAEHRGEDHVMYLQLDAGSKELGSGSLEELRSHLEQATERMREAGYTPLDGDWSVHWTRCHVPLTEL</sequence>
<organism evidence="2 3">
    <name type="scientific">Streptomyces thermocarboxydovorans</name>
    <dbReference type="NCBI Taxonomy" id="59298"/>
    <lineage>
        <taxon>Bacteria</taxon>
        <taxon>Bacillati</taxon>
        <taxon>Actinomycetota</taxon>
        <taxon>Actinomycetes</taxon>
        <taxon>Kitasatosporales</taxon>
        <taxon>Streptomycetaceae</taxon>
        <taxon>Streptomyces</taxon>
    </lineage>
</organism>
<keyword evidence="3" id="KW-1185">Reference proteome</keyword>
<protein>
    <submittedName>
        <fullName evidence="2">Uncharacterized protein</fullName>
    </submittedName>
</protein>
<comment type="caution">
    <text evidence="2">The sequence shown here is derived from an EMBL/GenBank/DDBJ whole genome shotgun (WGS) entry which is preliminary data.</text>
</comment>
<evidence type="ECO:0000313" key="3">
    <source>
        <dbReference type="Proteomes" id="UP001500724"/>
    </source>
</evidence>